<evidence type="ECO:0000313" key="1">
    <source>
        <dbReference type="EMBL" id="MEQ2441435.1"/>
    </source>
</evidence>
<comment type="caution">
    <text evidence="1">The sequence shown here is derived from an EMBL/GenBank/DDBJ whole genome shotgun (WGS) entry which is preliminary data.</text>
</comment>
<dbReference type="InterPro" id="IPR036590">
    <property type="entry name" value="SRAP-like"/>
</dbReference>
<dbReference type="InterPro" id="IPR003738">
    <property type="entry name" value="SRAP"/>
</dbReference>
<evidence type="ECO:0000313" key="2">
    <source>
        <dbReference type="Proteomes" id="UP001489509"/>
    </source>
</evidence>
<keyword evidence="2" id="KW-1185">Reference proteome</keyword>
<gene>
    <name evidence="1" type="ORF">WMO26_11410</name>
</gene>
<dbReference type="Proteomes" id="UP001489509">
    <property type="component" value="Unassembled WGS sequence"/>
</dbReference>
<dbReference type="RefSeq" id="WP_349220549.1">
    <property type="nucleotide sequence ID" value="NZ_JBBMFD010000025.1"/>
</dbReference>
<protein>
    <submittedName>
        <fullName evidence="1">SOS response-associated peptidase family protein</fullName>
    </submittedName>
</protein>
<organism evidence="1 2">
    <name type="scientific">Solibaculum intestinale</name>
    <dbReference type="NCBI Taxonomy" id="3133165"/>
    <lineage>
        <taxon>Bacteria</taxon>
        <taxon>Bacillati</taxon>
        <taxon>Bacillota</taxon>
        <taxon>Clostridia</taxon>
        <taxon>Eubacteriales</taxon>
        <taxon>Oscillospiraceae</taxon>
        <taxon>Solibaculum</taxon>
    </lineage>
</organism>
<proteinExistence type="predicted"/>
<dbReference type="SUPFAM" id="SSF143081">
    <property type="entry name" value="BB1717-like"/>
    <property type="match status" value="1"/>
</dbReference>
<dbReference type="Gene3D" id="3.90.1680.10">
    <property type="entry name" value="SOS response associated peptidase-like"/>
    <property type="match status" value="1"/>
</dbReference>
<accession>A0ABV1E3Y9</accession>
<dbReference type="Pfam" id="PF02586">
    <property type="entry name" value="SRAP"/>
    <property type="match status" value="1"/>
</dbReference>
<reference evidence="1 2" key="1">
    <citation type="submission" date="2024-03" db="EMBL/GenBank/DDBJ databases">
        <title>Human intestinal bacterial collection.</title>
        <authorList>
            <person name="Pauvert C."/>
            <person name="Hitch T.C.A."/>
            <person name="Clavel T."/>
        </authorList>
    </citation>
    <scope>NUCLEOTIDE SEQUENCE [LARGE SCALE GENOMIC DNA]</scope>
    <source>
        <strain evidence="1 2">CLA-JM-H44</strain>
    </source>
</reference>
<sequence>MLYMAGLWKEFAGERRYVILTTAANTSVSDIHDRMPVVLLPDQLDAWVRDKDKVLNILTGDHPMLEKTAV</sequence>
<name>A0ABV1E3Y9_9FIRM</name>
<dbReference type="EMBL" id="JBBMFD010000025">
    <property type="protein sequence ID" value="MEQ2441435.1"/>
    <property type="molecule type" value="Genomic_DNA"/>
</dbReference>